<proteinExistence type="predicted"/>
<name>A0A7J7PCI5_9MAGN</name>
<organism evidence="1 2">
    <name type="scientific">Kingdonia uniflora</name>
    <dbReference type="NCBI Taxonomy" id="39325"/>
    <lineage>
        <taxon>Eukaryota</taxon>
        <taxon>Viridiplantae</taxon>
        <taxon>Streptophyta</taxon>
        <taxon>Embryophyta</taxon>
        <taxon>Tracheophyta</taxon>
        <taxon>Spermatophyta</taxon>
        <taxon>Magnoliopsida</taxon>
        <taxon>Ranunculales</taxon>
        <taxon>Circaeasteraceae</taxon>
        <taxon>Kingdonia</taxon>
    </lineage>
</organism>
<reference evidence="1 2" key="1">
    <citation type="journal article" date="2020" name="IScience">
        <title>Genome Sequencing of the Endangered Kingdonia uniflora (Circaeasteraceae, Ranunculales) Reveals Potential Mechanisms of Evolutionary Specialization.</title>
        <authorList>
            <person name="Sun Y."/>
            <person name="Deng T."/>
            <person name="Zhang A."/>
            <person name="Moore M.J."/>
            <person name="Landis J.B."/>
            <person name="Lin N."/>
            <person name="Zhang H."/>
            <person name="Zhang X."/>
            <person name="Huang J."/>
            <person name="Zhang X."/>
            <person name="Sun H."/>
            <person name="Wang H."/>
        </authorList>
    </citation>
    <scope>NUCLEOTIDE SEQUENCE [LARGE SCALE GENOMIC DNA]</scope>
    <source>
        <strain evidence="1">TB1705</strain>
        <tissue evidence="1">Leaf</tissue>
    </source>
</reference>
<keyword evidence="2" id="KW-1185">Reference proteome</keyword>
<accession>A0A7J7PCI5</accession>
<gene>
    <name evidence="1" type="ORF">GIB67_025492</name>
</gene>
<dbReference type="AlphaFoldDB" id="A0A7J7PCI5"/>
<evidence type="ECO:0000313" key="1">
    <source>
        <dbReference type="EMBL" id="KAF6177155.1"/>
    </source>
</evidence>
<dbReference type="Proteomes" id="UP000541444">
    <property type="component" value="Unassembled WGS sequence"/>
</dbReference>
<protein>
    <submittedName>
        <fullName evidence="1">Uncharacterized protein</fullName>
    </submittedName>
</protein>
<dbReference type="EMBL" id="JACGCM010000002">
    <property type="protein sequence ID" value="KAF6177155.1"/>
    <property type="molecule type" value="Genomic_DNA"/>
</dbReference>
<evidence type="ECO:0000313" key="2">
    <source>
        <dbReference type="Proteomes" id="UP000541444"/>
    </source>
</evidence>
<comment type="caution">
    <text evidence="1">The sequence shown here is derived from an EMBL/GenBank/DDBJ whole genome shotgun (WGS) entry which is preliminary data.</text>
</comment>
<sequence>MPRGRTVMKKPTLAQGIARIEDQFDKLVKALGAGAFFPSPPQPPLLGATEDLSLEGSIAARSDKFNNLFMTDEEARESSMWSHSRG</sequence>